<protein>
    <submittedName>
        <fullName evidence="1">27191_t:CDS:1</fullName>
    </submittedName>
</protein>
<comment type="caution">
    <text evidence="1">The sequence shown here is derived from an EMBL/GenBank/DDBJ whole genome shotgun (WGS) entry which is preliminary data.</text>
</comment>
<name>A0ACA9SGH1_9GLOM</name>
<reference evidence="1" key="1">
    <citation type="submission" date="2021-06" db="EMBL/GenBank/DDBJ databases">
        <authorList>
            <person name="Kallberg Y."/>
            <person name="Tangrot J."/>
            <person name="Rosling A."/>
        </authorList>
    </citation>
    <scope>NUCLEOTIDE SEQUENCE</scope>
    <source>
        <strain evidence="1">MA461A</strain>
    </source>
</reference>
<accession>A0ACA9SGH1</accession>
<organism evidence="1 2">
    <name type="scientific">Racocetra persica</name>
    <dbReference type="NCBI Taxonomy" id="160502"/>
    <lineage>
        <taxon>Eukaryota</taxon>
        <taxon>Fungi</taxon>
        <taxon>Fungi incertae sedis</taxon>
        <taxon>Mucoromycota</taxon>
        <taxon>Glomeromycotina</taxon>
        <taxon>Glomeromycetes</taxon>
        <taxon>Diversisporales</taxon>
        <taxon>Gigasporaceae</taxon>
        <taxon>Racocetra</taxon>
    </lineage>
</organism>
<dbReference type="EMBL" id="CAJVQC010113456">
    <property type="protein sequence ID" value="CAG8836018.1"/>
    <property type="molecule type" value="Genomic_DNA"/>
</dbReference>
<proteinExistence type="predicted"/>
<feature type="non-terminal residue" evidence="1">
    <location>
        <position position="74"/>
    </location>
</feature>
<dbReference type="Proteomes" id="UP000789920">
    <property type="component" value="Unassembled WGS sequence"/>
</dbReference>
<keyword evidence="2" id="KW-1185">Reference proteome</keyword>
<gene>
    <name evidence="1" type="ORF">RPERSI_LOCUS29770</name>
</gene>
<sequence>HESRPTYGQLYRFATKLDFLIMFVGLVFFGITGVAMKNIAYFDSINAGEITTCIVNDTYLIQDSISEKASPSFQ</sequence>
<evidence type="ECO:0000313" key="1">
    <source>
        <dbReference type="EMBL" id="CAG8836018.1"/>
    </source>
</evidence>
<feature type="non-terminal residue" evidence="1">
    <location>
        <position position="1"/>
    </location>
</feature>
<evidence type="ECO:0000313" key="2">
    <source>
        <dbReference type="Proteomes" id="UP000789920"/>
    </source>
</evidence>